<evidence type="ECO:0000259" key="4">
    <source>
        <dbReference type="Pfam" id="PF17853"/>
    </source>
</evidence>
<dbReference type="Gene3D" id="3.30.450.40">
    <property type="match status" value="1"/>
</dbReference>
<dbReference type="SUPFAM" id="SSF55781">
    <property type="entry name" value="GAF domain-like"/>
    <property type="match status" value="1"/>
</dbReference>
<proteinExistence type="inferred from homology"/>
<feature type="coiled-coil region" evidence="2">
    <location>
        <begin position="182"/>
        <end position="209"/>
    </location>
</feature>
<organism evidence="5">
    <name type="scientific">Chelativorans sp. (strain BNC1)</name>
    <dbReference type="NCBI Taxonomy" id="266779"/>
    <lineage>
        <taxon>Bacteria</taxon>
        <taxon>Pseudomonadati</taxon>
        <taxon>Pseudomonadota</taxon>
        <taxon>Alphaproteobacteria</taxon>
        <taxon>Hyphomicrobiales</taxon>
        <taxon>Phyllobacteriaceae</taxon>
        <taxon>Chelativorans</taxon>
    </lineage>
</organism>
<keyword evidence="2" id="KW-0175">Coiled coil</keyword>
<name>Q11FB9_CHESB</name>
<dbReference type="PANTHER" id="PTHR33744">
    <property type="entry name" value="CARBOHYDRATE DIACID REGULATOR"/>
    <property type="match status" value="1"/>
</dbReference>
<feature type="domain" description="PucR C-terminal helix-turn-helix" evidence="3">
    <location>
        <begin position="551"/>
        <end position="609"/>
    </location>
</feature>
<dbReference type="KEGG" id="mes:Meso_2522"/>
<gene>
    <name evidence="5" type="ordered locus">Meso_2522</name>
</gene>
<evidence type="ECO:0000256" key="1">
    <source>
        <dbReference type="ARBA" id="ARBA00006754"/>
    </source>
</evidence>
<accession>Q11FB9</accession>
<dbReference type="EMBL" id="CP000390">
    <property type="protein sequence ID" value="ABG63906.1"/>
    <property type="molecule type" value="Genomic_DNA"/>
</dbReference>
<dbReference type="AlphaFoldDB" id="Q11FB9"/>
<evidence type="ECO:0008006" key="6">
    <source>
        <dbReference type="Google" id="ProtNLM"/>
    </source>
</evidence>
<dbReference type="eggNOG" id="COG2508">
    <property type="taxonomic scope" value="Bacteria"/>
</dbReference>
<dbReference type="Pfam" id="PF17853">
    <property type="entry name" value="GGDEF_2"/>
    <property type="match status" value="1"/>
</dbReference>
<dbReference type="PANTHER" id="PTHR33744:SF1">
    <property type="entry name" value="DNA-BINDING TRANSCRIPTIONAL ACTIVATOR ADER"/>
    <property type="match status" value="1"/>
</dbReference>
<dbReference type="InterPro" id="IPR042070">
    <property type="entry name" value="PucR_C-HTH_sf"/>
</dbReference>
<protein>
    <recommendedName>
        <fullName evidence="6">Transcriptional regulator, CdaR family</fullName>
    </recommendedName>
</protein>
<dbReference type="Gene3D" id="1.10.10.2840">
    <property type="entry name" value="PucR C-terminal helix-turn-helix domain"/>
    <property type="match status" value="1"/>
</dbReference>
<dbReference type="Pfam" id="PF13556">
    <property type="entry name" value="HTH_30"/>
    <property type="match status" value="1"/>
</dbReference>
<sequence>MDHSCASNGPTVPGQKDSSAIDWKAKLSSLTQAVVQINGTGSLESVLVNLVTTACKQVGWAMGSIMSISAEHGFAYVMARHDPNLLQRELRDRWELATSPSLMALQRNQQIYIRDARESAEFPAYRIEAFERDYRSVLVVPMNCADFEGRPMVLSLLSRQISEISEDDQAILDMVVQLGVAAVEQERRVQAARQEAARQEKALSAHKSLLDHALADNSVPLLCKLLENLLQTPVVVVDFTVSQVVGGRTPDPARFDDETWQAEVRRVYGAQIAKIAREAAERATQAQTMIALHNGADTLQLAARIQPLVVDADKVGAMVIFTQVSEPDILELMILDSARFALSVVMMRNFIRFRFEKRSQAELFFEVIERRWRDKADLLMRAQRQGLDFSRRQQMLIVDFESSGHEFSSMAINLHRALSQAVQAPAKGISVLAVDGAMICLCPVGPENSQAEMHKLAQRAARELSAYLDKPPVVVLSAVCADLPDYAEAWERSRRVVAIARSMGKFGALSMQDFGPMPMLAAAAGVDEVRLFLDDVLGQIIGYDREKGTPYLETLEIFLREQGRSQATADAMGLHVTTLRYRLKRIEELFGINVEAPERRFAVDLAIRLYKMIAPE</sequence>
<dbReference type="HOGENOM" id="CLU_443268_0_0_5"/>
<dbReference type="InterPro" id="IPR025736">
    <property type="entry name" value="PucR_C-HTH_dom"/>
</dbReference>
<reference evidence="5" key="1">
    <citation type="submission" date="2006-06" db="EMBL/GenBank/DDBJ databases">
        <title>Complete sequence of chromosome of Chelativorans sp. BNC1.</title>
        <authorList>
            <consortium name="US DOE Joint Genome Institute"/>
            <person name="Copeland A."/>
            <person name="Lucas S."/>
            <person name="Lapidus A."/>
            <person name="Barry K."/>
            <person name="Detter J.C."/>
            <person name="Glavina del Rio T."/>
            <person name="Hammon N."/>
            <person name="Israni S."/>
            <person name="Dalin E."/>
            <person name="Tice H."/>
            <person name="Pitluck S."/>
            <person name="Chertkov O."/>
            <person name="Brettin T."/>
            <person name="Bruce D."/>
            <person name="Han C."/>
            <person name="Tapia R."/>
            <person name="Gilna P."/>
            <person name="Schmutz J."/>
            <person name="Larimer F."/>
            <person name="Land M."/>
            <person name="Hauser L."/>
            <person name="Kyrpides N."/>
            <person name="Mikhailova N."/>
            <person name="Richardson P."/>
        </authorList>
    </citation>
    <scope>NUCLEOTIDE SEQUENCE</scope>
    <source>
        <strain evidence="5">BNC1</strain>
    </source>
</reference>
<dbReference type="InterPro" id="IPR041522">
    <property type="entry name" value="CdaR_GGDEF"/>
</dbReference>
<dbReference type="InterPro" id="IPR051448">
    <property type="entry name" value="CdaR-like_regulators"/>
</dbReference>
<evidence type="ECO:0000313" key="5">
    <source>
        <dbReference type="EMBL" id="ABG63906.1"/>
    </source>
</evidence>
<feature type="domain" description="CdaR GGDEF-like" evidence="4">
    <location>
        <begin position="374"/>
        <end position="498"/>
    </location>
</feature>
<evidence type="ECO:0000256" key="2">
    <source>
        <dbReference type="SAM" id="Coils"/>
    </source>
</evidence>
<evidence type="ECO:0000259" key="3">
    <source>
        <dbReference type="Pfam" id="PF13556"/>
    </source>
</evidence>
<dbReference type="InterPro" id="IPR029016">
    <property type="entry name" value="GAF-like_dom_sf"/>
</dbReference>
<dbReference type="eggNOG" id="COG2203">
    <property type="taxonomic scope" value="Bacteria"/>
</dbReference>
<dbReference type="STRING" id="266779.Meso_2522"/>
<comment type="similarity">
    <text evidence="1">Belongs to the CdaR family.</text>
</comment>